<protein>
    <recommendedName>
        <fullName evidence="1">Calcineurin-like phosphoesterase domain-containing protein</fullName>
    </recommendedName>
</protein>
<evidence type="ECO:0000313" key="2">
    <source>
        <dbReference type="EMBL" id="THH41102.1"/>
    </source>
</evidence>
<dbReference type="SUPFAM" id="SSF56300">
    <property type="entry name" value="Metallo-dependent phosphatases"/>
    <property type="match status" value="1"/>
</dbReference>
<sequence>MRFRKIYDELPLRAFSYSPNITHTMRKAFTRWAAFMVASLFLTQCADYRLHVEDDEELTSEVAPTGALQYSTFMVGDLGYDYSRGLTTLETMIDEMPQGEEASSLLLLGDIVGRQGLKKNAEENDQAYIDQLISRLQRVPGQVYYTPGENEIGGDGQFSRLERLEEYFDDNSKKKVRFMPNNACSGPDDKELYEGIGLIGINTAWYLANWNRDEEVSEGCDFTNRDAMTFALADEIKGYRDQVKIVMMHHPLQSNGNRGGQYSVRQHLFPLADAIPGAYVPLPVVGSVFRLIQGVGGGAQDVNSLLYQQFIRKVEAGIDDEVNVIFVSGHEHNLMLNHEEEYINIVAGSGSTRGPAVGGNDANYVQGEVGYSRLDFYDDGSVYVGFYTVDEEGEQQRTYYRRIIEDRFAPQDVGVDAVPAEIVNNDTVRAGIYAGEATDNSLAYKTTLGRHYRPLYYLPVAVPVLNIDTIFGGLKPYRRGGGMTTMSLHTEGNDGHLYQLRSVRKNPAQLLPSLLENSFAADLAKDQFTAIHPYAPLALPPLQDKLGLLGADPLLYYIPKQPGLGNFNTNFGGEMYWVEQRPDEDWSDTRFFGGSKSIISNSDMREALRDSWKNYADQNNYARARLFDLLIGDWDRHRDQWRWAAFEGEDGRTRHVPVGRDRDQVFSNFDGGLLALARIFVPEARKLRPFTGELTKAKWRALNGKWNDRVFLNAITREEMVAEARYIQQNLSEAALDSALRRMPPEVLEYSLDVEDIDGKLKSRLDQLDRFAGEYYATLAESVNVLGTDNDDVFVLQGMENGNLLVQAFDADSEGEADEKFYERTFLPGETKEVVVYGMDGDDRFVLSGATSPITIRLIGGTDGDIAVAEGQLKAKVYDEKEGMELEGQTGKLKDRRSDNHPDLNTFDFEEYYPSYTIPIPSIGFNVDDGLFIGAGITRTVTGWKPDPYAQRHTILGTYSTNEFYKFRYDGEFNDLFRRRNDLTLSAHYYSPGYVANFFGLGNEGVGQPDDDELDELEISEDQVLEYNRARREEVFINPMLRFRGSRNRFSFSVGPFYHSYELDEAPAFTLIQNTDAIDPEVFNRQPFAGIAATVSSNNLAIPLMADNGVKYELFARQSWNLEREGINTTQYGGHLTFYRMLTKAINFATRFGVERSSGDPEFYQLASLGGRGSYRAARVDRYLGNTMVYQNIDLRFMGFGFGGGEVPTVGGFILGLDHGRVWLEGEDSSTWHVGYGGGVWVAPLGATILSLTYFLDEESGRVNFAAGFPF</sequence>
<name>A0A4S4NMR0_9BACT</name>
<evidence type="ECO:0000259" key="1">
    <source>
        <dbReference type="Pfam" id="PF00149"/>
    </source>
</evidence>
<evidence type="ECO:0000313" key="3">
    <source>
        <dbReference type="Proteomes" id="UP000308528"/>
    </source>
</evidence>
<accession>A0A4S4NMR0</accession>
<dbReference type="EMBL" id="SRSF01000001">
    <property type="protein sequence ID" value="THH41102.1"/>
    <property type="molecule type" value="Genomic_DNA"/>
</dbReference>
<dbReference type="AlphaFoldDB" id="A0A4S4NMR0"/>
<dbReference type="InterPro" id="IPR029052">
    <property type="entry name" value="Metallo-depent_PP-like"/>
</dbReference>
<feature type="domain" description="Calcineurin-like phosphoesterase" evidence="1">
    <location>
        <begin position="75"/>
        <end position="266"/>
    </location>
</feature>
<dbReference type="InterPro" id="IPR004843">
    <property type="entry name" value="Calcineurin-like_PHP"/>
</dbReference>
<dbReference type="Proteomes" id="UP000308528">
    <property type="component" value="Unassembled WGS sequence"/>
</dbReference>
<proteinExistence type="predicted"/>
<dbReference type="GO" id="GO:0016787">
    <property type="term" value="F:hydrolase activity"/>
    <property type="evidence" value="ECO:0007669"/>
    <property type="project" value="InterPro"/>
</dbReference>
<dbReference type="Gene3D" id="3.60.21.10">
    <property type="match status" value="1"/>
</dbReference>
<organism evidence="2 3">
    <name type="scientific">Neolewinella litorea</name>
    <dbReference type="NCBI Taxonomy" id="2562452"/>
    <lineage>
        <taxon>Bacteria</taxon>
        <taxon>Pseudomonadati</taxon>
        <taxon>Bacteroidota</taxon>
        <taxon>Saprospiria</taxon>
        <taxon>Saprospirales</taxon>
        <taxon>Lewinellaceae</taxon>
        <taxon>Neolewinella</taxon>
    </lineage>
</organism>
<comment type="caution">
    <text evidence="2">The sequence shown here is derived from an EMBL/GenBank/DDBJ whole genome shotgun (WGS) entry which is preliminary data.</text>
</comment>
<keyword evidence="3" id="KW-1185">Reference proteome</keyword>
<dbReference type="Pfam" id="PF00149">
    <property type="entry name" value="Metallophos"/>
    <property type="match status" value="1"/>
</dbReference>
<dbReference type="OrthoDB" id="333971at2"/>
<gene>
    <name evidence="2" type="ORF">E4021_00465</name>
</gene>
<reference evidence="2 3" key="1">
    <citation type="submission" date="2019-04" db="EMBL/GenBank/DDBJ databases">
        <title>Lewinella litorea sp. nov., isolated from a marine sand.</title>
        <authorList>
            <person name="Yoon J.-H."/>
        </authorList>
    </citation>
    <scope>NUCLEOTIDE SEQUENCE [LARGE SCALE GENOMIC DNA]</scope>
    <source>
        <strain evidence="2 3">HSMS-39</strain>
    </source>
</reference>